<organism evidence="2 3">
    <name type="scientific">Lujinxingia litoralis</name>
    <dbReference type="NCBI Taxonomy" id="2211119"/>
    <lineage>
        <taxon>Bacteria</taxon>
        <taxon>Deltaproteobacteria</taxon>
        <taxon>Bradymonadales</taxon>
        <taxon>Lujinxingiaceae</taxon>
        <taxon>Lujinxingia</taxon>
    </lineage>
</organism>
<protein>
    <submittedName>
        <fullName evidence="2">Uncharacterized protein</fullName>
    </submittedName>
</protein>
<sequence>MTTGYRRCALSLMLCASLLFGAGVATADEGPRLKTFPQDMGFGEQPLPDDARFNPLNQSVGRVDARAQTNALAGRTILWPTAALVPRGQWAYRTVALVEHRLYYSPTDATELRISSTWPGLDQYYVGAGARFRVLDSPRASLTWGPSLRHRRSGYDPGTHDLSLGLEVVADLPLNDHSVVSLGGALNVVAALGYLELDESACQTRYDYGRGDCLVAGQSRTWEVPAGGHWGALFAGLSVYPVDWMVFNIEAFTGAGTGSFMELDDFFIRNPLYQDELAAFRQGELRAGLDVLGPMNLGMGTTFLKGGFAAQTSLILTRFMGQTRLVPFLMLAYQGGA</sequence>
<name>A0A328CBU2_9DELT</name>
<dbReference type="AlphaFoldDB" id="A0A328CBU2"/>
<reference evidence="2 3" key="1">
    <citation type="submission" date="2018-05" db="EMBL/GenBank/DDBJ databases">
        <title>Lujinxingia marina gen. nov. sp. nov., a new facultative anaerobic member of the class Deltaproteobacteria, and proposal of Lujinxingaceae fam. nov.</title>
        <authorList>
            <person name="Li C.-M."/>
        </authorList>
    </citation>
    <scope>NUCLEOTIDE SEQUENCE [LARGE SCALE GENOMIC DNA]</scope>
    <source>
        <strain evidence="2 3">B210</strain>
    </source>
</reference>
<dbReference type="EMBL" id="QHKO01000001">
    <property type="protein sequence ID" value="RAL25060.1"/>
    <property type="molecule type" value="Genomic_DNA"/>
</dbReference>
<evidence type="ECO:0000313" key="2">
    <source>
        <dbReference type="EMBL" id="RAL25060.1"/>
    </source>
</evidence>
<keyword evidence="3" id="KW-1185">Reference proteome</keyword>
<evidence type="ECO:0000313" key="3">
    <source>
        <dbReference type="Proteomes" id="UP000249169"/>
    </source>
</evidence>
<evidence type="ECO:0000256" key="1">
    <source>
        <dbReference type="SAM" id="SignalP"/>
    </source>
</evidence>
<dbReference type="RefSeq" id="WP_111728232.1">
    <property type="nucleotide sequence ID" value="NZ_QHKO01000001.1"/>
</dbReference>
<dbReference type="Proteomes" id="UP000249169">
    <property type="component" value="Unassembled WGS sequence"/>
</dbReference>
<gene>
    <name evidence="2" type="ORF">DL240_02270</name>
</gene>
<accession>A0A328CBU2</accession>
<feature type="signal peptide" evidence="1">
    <location>
        <begin position="1"/>
        <end position="27"/>
    </location>
</feature>
<comment type="caution">
    <text evidence="2">The sequence shown here is derived from an EMBL/GenBank/DDBJ whole genome shotgun (WGS) entry which is preliminary data.</text>
</comment>
<keyword evidence="1" id="KW-0732">Signal</keyword>
<proteinExistence type="predicted"/>
<feature type="chain" id="PRO_5016400137" evidence="1">
    <location>
        <begin position="28"/>
        <end position="337"/>
    </location>
</feature>
<dbReference type="OrthoDB" id="5490608at2"/>